<dbReference type="Gene3D" id="3.40.50.300">
    <property type="entry name" value="P-loop containing nucleotide triphosphate hydrolases"/>
    <property type="match status" value="1"/>
</dbReference>
<evidence type="ECO:0000256" key="9">
    <source>
        <dbReference type="RuleBase" id="RU365094"/>
    </source>
</evidence>
<comment type="function">
    <text evidence="9">Part of the ABC transporter FtsEX involved in cellular division.</text>
</comment>
<evidence type="ECO:0000256" key="8">
    <source>
        <dbReference type="ARBA" id="ARBA00023306"/>
    </source>
</evidence>
<proteinExistence type="inferred from homology"/>
<organism evidence="11 12">
    <name type="scientific">Lentihominibacter faecis</name>
    <dbReference type="NCBI Taxonomy" id="2764712"/>
    <lineage>
        <taxon>Bacteria</taxon>
        <taxon>Bacillati</taxon>
        <taxon>Bacillota</taxon>
        <taxon>Clostridia</taxon>
        <taxon>Peptostreptococcales</taxon>
        <taxon>Anaerovoracaceae</taxon>
        <taxon>Lentihominibacter</taxon>
    </lineage>
</organism>
<dbReference type="Proteomes" id="UP000644115">
    <property type="component" value="Unassembled WGS sequence"/>
</dbReference>
<evidence type="ECO:0000256" key="7">
    <source>
        <dbReference type="ARBA" id="ARBA00023136"/>
    </source>
</evidence>
<evidence type="ECO:0000259" key="10">
    <source>
        <dbReference type="PROSITE" id="PS50893"/>
    </source>
</evidence>
<keyword evidence="7 9" id="KW-0472">Membrane</keyword>
<dbReference type="EMBL" id="JACRWC010000036">
    <property type="protein sequence ID" value="MBC5998837.1"/>
    <property type="molecule type" value="Genomic_DNA"/>
</dbReference>
<dbReference type="Pfam" id="PF00005">
    <property type="entry name" value="ABC_tran"/>
    <property type="match status" value="1"/>
</dbReference>
<dbReference type="PROSITE" id="PS00211">
    <property type="entry name" value="ABC_TRANSPORTER_1"/>
    <property type="match status" value="1"/>
</dbReference>
<protein>
    <recommendedName>
        <fullName evidence="2 9">Cell division ATP-binding protein FtsE</fullName>
    </recommendedName>
</protein>
<dbReference type="GO" id="GO:0051301">
    <property type="term" value="P:cell division"/>
    <property type="evidence" value="ECO:0007669"/>
    <property type="project" value="UniProtKB-UniRule"/>
</dbReference>
<evidence type="ECO:0000256" key="1">
    <source>
        <dbReference type="ARBA" id="ARBA00005417"/>
    </source>
</evidence>
<dbReference type="GO" id="GO:0005524">
    <property type="term" value="F:ATP binding"/>
    <property type="evidence" value="ECO:0007669"/>
    <property type="project" value="UniProtKB-UniRule"/>
</dbReference>
<dbReference type="InterPro" id="IPR003593">
    <property type="entry name" value="AAA+_ATPase"/>
</dbReference>
<dbReference type="GO" id="GO:0016887">
    <property type="term" value="F:ATP hydrolysis activity"/>
    <property type="evidence" value="ECO:0007669"/>
    <property type="project" value="InterPro"/>
</dbReference>
<evidence type="ECO:0000256" key="6">
    <source>
        <dbReference type="ARBA" id="ARBA00022840"/>
    </source>
</evidence>
<dbReference type="AlphaFoldDB" id="A0A923SL91"/>
<evidence type="ECO:0000256" key="3">
    <source>
        <dbReference type="ARBA" id="ARBA00022475"/>
    </source>
</evidence>
<keyword evidence="6 9" id="KW-0067">ATP-binding</keyword>
<dbReference type="InterPro" id="IPR005286">
    <property type="entry name" value="Cell_div_FtsE"/>
</dbReference>
<dbReference type="GO" id="GO:0005886">
    <property type="term" value="C:plasma membrane"/>
    <property type="evidence" value="ECO:0007669"/>
    <property type="project" value="UniProtKB-SubCell"/>
</dbReference>
<dbReference type="PANTHER" id="PTHR24220:SF470">
    <property type="entry name" value="CELL DIVISION ATP-BINDING PROTEIN FTSE"/>
    <property type="match status" value="1"/>
</dbReference>
<dbReference type="InterPro" id="IPR027417">
    <property type="entry name" value="P-loop_NTPase"/>
</dbReference>
<dbReference type="InterPro" id="IPR003439">
    <property type="entry name" value="ABC_transporter-like_ATP-bd"/>
</dbReference>
<dbReference type="PROSITE" id="PS50893">
    <property type="entry name" value="ABC_TRANSPORTER_2"/>
    <property type="match status" value="1"/>
</dbReference>
<gene>
    <name evidence="9 11" type="primary">ftsE</name>
    <name evidence="11" type="ORF">H8876_02300</name>
</gene>
<evidence type="ECO:0000256" key="4">
    <source>
        <dbReference type="ARBA" id="ARBA00022618"/>
    </source>
</evidence>
<reference evidence="11" key="1">
    <citation type="submission" date="2020-08" db="EMBL/GenBank/DDBJ databases">
        <authorList>
            <person name="Liu C."/>
            <person name="Sun Q."/>
        </authorList>
    </citation>
    <scope>NUCLEOTIDE SEQUENCE</scope>
    <source>
        <strain evidence="11">BX16</strain>
    </source>
</reference>
<feature type="domain" description="ABC transporter" evidence="10">
    <location>
        <begin position="2"/>
        <end position="236"/>
    </location>
</feature>
<accession>A0A923SL91</accession>
<keyword evidence="3 9" id="KW-1003">Cell membrane</keyword>
<dbReference type="InterPro" id="IPR015854">
    <property type="entry name" value="ABC_transpr_LolD-like"/>
</dbReference>
<evidence type="ECO:0000256" key="2">
    <source>
        <dbReference type="ARBA" id="ARBA00020019"/>
    </source>
</evidence>
<keyword evidence="12" id="KW-1185">Reference proteome</keyword>
<evidence type="ECO:0000313" key="12">
    <source>
        <dbReference type="Proteomes" id="UP000644115"/>
    </source>
</evidence>
<dbReference type="GO" id="GO:0022857">
    <property type="term" value="F:transmembrane transporter activity"/>
    <property type="evidence" value="ECO:0007669"/>
    <property type="project" value="TreeGrafter"/>
</dbReference>
<keyword evidence="4 9" id="KW-0132">Cell division</keyword>
<dbReference type="NCBIfam" id="TIGR02673">
    <property type="entry name" value="FtsE"/>
    <property type="match status" value="1"/>
</dbReference>
<dbReference type="SUPFAM" id="SSF52540">
    <property type="entry name" value="P-loop containing nucleoside triphosphate hydrolases"/>
    <property type="match status" value="1"/>
</dbReference>
<dbReference type="RefSeq" id="WP_177265665.1">
    <property type="nucleotide sequence ID" value="NZ_JACRWC010000036.1"/>
</dbReference>
<name>A0A923SL91_9FIRM</name>
<dbReference type="FunFam" id="3.40.50.300:FF:000056">
    <property type="entry name" value="Cell division ATP-binding protein FtsE"/>
    <property type="match status" value="1"/>
</dbReference>
<dbReference type="InterPro" id="IPR017871">
    <property type="entry name" value="ABC_transporter-like_CS"/>
</dbReference>
<comment type="similarity">
    <text evidence="1 9">Belongs to the ABC transporter superfamily.</text>
</comment>
<evidence type="ECO:0000313" key="11">
    <source>
        <dbReference type="EMBL" id="MBC5998837.1"/>
    </source>
</evidence>
<dbReference type="PANTHER" id="PTHR24220">
    <property type="entry name" value="IMPORT ATP-BINDING PROTEIN"/>
    <property type="match status" value="1"/>
</dbReference>
<keyword evidence="8 9" id="KW-0131">Cell cycle</keyword>
<comment type="subcellular location">
    <subcellularLocation>
        <location evidence="9">Cell membrane</location>
        <topology evidence="9">Peripheral membrane protein</topology>
        <orientation evidence="9">Cytoplasmic side</orientation>
    </subcellularLocation>
</comment>
<evidence type="ECO:0000256" key="5">
    <source>
        <dbReference type="ARBA" id="ARBA00022741"/>
    </source>
</evidence>
<sequence>MIVFDNVTKYYKSNVGLEKVSVRINKGDFVFLVGPSGAGKSTFIKLILKEIDATSGSIKVRGREVTTMSNRQVPILRRNIGIVFQDFRLLPKKTVYENVAFAMEIIHQPKKLIKKYVPQVLSMVGIASKANKYPDELSAGEQQRVAIARAIVNRPRILIADEPTGNLDPDTAWEIMQLLDQINKRGTTILMVTHAKDIVDKMGKRVIAIEKGRIVRDEFGLYGYAEALEGVESTFDTIQSARTFRSKSRFRRGGREE</sequence>
<comment type="subunit">
    <text evidence="9">Homodimer. Forms a membrane-associated complex with FtsX.</text>
</comment>
<comment type="caution">
    <text evidence="11">The sequence shown here is derived from an EMBL/GenBank/DDBJ whole genome shotgun (WGS) entry which is preliminary data.</text>
</comment>
<dbReference type="SMART" id="SM00382">
    <property type="entry name" value="AAA"/>
    <property type="match status" value="1"/>
</dbReference>
<keyword evidence="5 9" id="KW-0547">Nucleotide-binding</keyword>